<evidence type="ECO:0000256" key="6">
    <source>
        <dbReference type="ARBA" id="ARBA00023136"/>
    </source>
</evidence>
<dbReference type="PANTHER" id="PTHR24230">
    <property type="entry name" value="G-PROTEIN COUPLED RECEPTOR"/>
    <property type="match status" value="1"/>
</dbReference>
<feature type="transmembrane region" description="Helical" evidence="9">
    <location>
        <begin position="24"/>
        <end position="46"/>
    </location>
</feature>
<feature type="transmembrane region" description="Helical" evidence="9">
    <location>
        <begin position="187"/>
        <end position="210"/>
    </location>
</feature>
<keyword evidence="3 9" id="KW-0812">Transmembrane</keyword>
<dbReference type="PANTHER" id="PTHR24230:SF128">
    <property type="entry name" value="BLT1-LIKE1 PROTEIN-RELATED"/>
    <property type="match status" value="1"/>
</dbReference>
<dbReference type="InterPro" id="IPR000276">
    <property type="entry name" value="GPCR_Rhodpsn"/>
</dbReference>
<feature type="transmembrane region" description="Helical" evidence="9">
    <location>
        <begin position="93"/>
        <end position="118"/>
    </location>
</feature>
<feature type="transmembrane region" description="Helical" evidence="9">
    <location>
        <begin position="139"/>
        <end position="157"/>
    </location>
</feature>
<reference evidence="11" key="2">
    <citation type="submission" date="2025-08" db="UniProtKB">
        <authorList>
            <consortium name="Ensembl"/>
        </authorList>
    </citation>
    <scope>IDENTIFICATION</scope>
</reference>
<evidence type="ECO:0000313" key="11">
    <source>
        <dbReference type="Ensembl" id="ENSDCDP00010059133.1"/>
    </source>
</evidence>
<feature type="transmembrane region" description="Helical" evidence="9">
    <location>
        <begin position="58"/>
        <end position="81"/>
    </location>
</feature>
<keyword evidence="4 9" id="KW-1133">Transmembrane helix</keyword>
<evidence type="ECO:0000313" key="12">
    <source>
        <dbReference type="Proteomes" id="UP000694580"/>
    </source>
</evidence>
<evidence type="ECO:0000256" key="7">
    <source>
        <dbReference type="ARBA" id="ARBA00023170"/>
    </source>
</evidence>
<reference evidence="11" key="3">
    <citation type="submission" date="2025-09" db="UniProtKB">
        <authorList>
            <consortium name="Ensembl"/>
        </authorList>
    </citation>
    <scope>IDENTIFICATION</scope>
</reference>
<feature type="transmembrane region" description="Helical" evidence="9">
    <location>
        <begin position="231"/>
        <end position="249"/>
    </location>
</feature>
<dbReference type="Pfam" id="PF00001">
    <property type="entry name" value="7tm_1"/>
    <property type="match status" value="1"/>
</dbReference>
<evidence type="ECO:0000259" key="10">
    <source>
        <dbReference type="PROSITE" id="PS50262"/>
    </source>
</evidence>
<dbReference type="SUPFAM" id="SSF81321">
    <property type="entry name" value="Family A G protein-coupled receptor-like"/>
    <property type="match status" value="1"/>
</dbReference>
<dbReference type="InterPro" id="IPR017452">
    <property type="entry name" value="GPCR_Rhodpsn_7TM"/>
</dbReference>
<dbReference type="PROSITE" id="PS50262">
    <property type="entry name" value="G_PROTEIN_RECEP_F1_2"/>
    <property type="match status" value="1"/>
</dbReference>
<dbReference type="Ensembl" id="ENSDCDT00010069844.1">
    <property type="protein sequence ID" value="ENSDCDP00010059133.1"/>
    <property type="gene ID" value="ENSDCDG00010033120.1"/>
</dbReference>
<proteinExistence type="predicted"/>
<evidence type="ECO:0000256" key="8">
    <source>
        <dbReference type="ARBA" id="ARBA00023224"/>
    </source>
</evidence>
<gene>
    <name evidence="11" type="primary">LOC114767344</name>
</gene>
<dbReference type="GO" id="GO:0008528">
    <property type="term" value="F:G protein-coupled peptide receptor activity"/>
    <property type="evidence" value="ECO:0007669"/>
    <property type="project" value="TreeGrafter"/>
</dbReference>
<keyword evidence="2" id="KW-1003">Cell membrane</keyword>
<name>A0AAY4EP42_9TELE</name>
<evidence type="ECO:0000256" key="4">
    <source>
        <dbReference type="ARBA" id="ARBA00022989"/>
    </source>
</evidence>
<feature type="transmembrane region" description="Helical" evidence="9">
    <location>
        <begin position="255"/>
        <end position="272"/>
    </location>
</feature>
<dbReference type="GeneTree" id="ENSGT00950000182966"/>
<evidence type="ECO:0000256" key="9">
    <source>
        <dbReference type="SAM" id="Phobius"/>
    </source>
</evidence>
<dbReference type="Proteomes" id="UP000694580">
    <property type="component" value="Chromosome 17"/>
</dbReference>
<keyword evidence="5" id="KW-0297">G-protein coupled receptor</keyword>
<keyword evidence="8" id="KW-0807">Transducer</keyword>
<comment type="subcellular location">
    <subcellularLocation>
        <location evidence="1">Cell membrane</location>
        <topology evidence="1">Multi-pass membrane protein</topology>
    </subcellularLocation>
</comment>
<evidence type="ECO:0000256" key="3">
    <source>
        <dbReference type="ARBA" id="ARBA00022692"/>
    </source>
</evidence>
<sequence length="291" mass="32854">MQNQSGSSSSINGSLAWQTSLPCVFLGMCAAVGLPCNVAVVVTLAFKVKKKVDFTKKLILNLAVCDILSLAMVPAIIYFLLLGRLQEDWMCKLFSFVMYLSLYASVLTVTLMSVHRAHVVMERCPNRFQKENLHKVRQTVKLIALWVLAFVLALPIIPTRNIVKKEGRGEYYRCQIQTDSDSRRVAILLYEILLGFFIPFVVLVTSYCCLCREMRKHKAACSRQQVATQRTAVMVASIVVMFFVFWTPVHVISATLTFINCCLHPFLYAFALKRRSRREASEMVLSASSSS</sequence>
<dbReference type="Gene3D" id="1.20.1070.10">
    <property type="entry name" value="Rhodopsin 7-helix transmembrane proteins"/>
    <property type="match status" value="1"/>
</dbReference>
<accession>A0AAY4EP42</accession>
<dbReference type="GO" id="GO:0007218">
    <property type="term" value="P:neuropeptide signaling pathway"/>
    <property type="evidence" value="ECO:0007669"/>
    <property type="project" value="TreeGrafter"/>
</dbReference>
<feature type="domain" description="G-protein coupled receptors family 1 profile" evidence="10">
    <location>
        <begin position="36"/>
        <end position="291"/>
    </location>
</feature>
<evidence type="ECO:0000256" key="1">
    <source>
        <dbReference type="ARBA" id="ARBA00004651"/>
    </source>
</evidence>
<keyword evidence="6 9" id="KW-0472">Membrane</keyword>
<keyword evidence="12" id="KW-1185">Reference proteome</keyword>
<reference evidence="11 12" key="1">
    <citation type="submission" date="2020-06" db="EMBL/GenBank/DDBJ databases">
        <authorList>
            <consortium name="Wellcome Sanger Institute Data Sharing"/>
        </authorList>
    </citation>
    <scope>NUCLEOTIDE SEQUENCE [LARGE SCALE GENOMIC DNA]</scope>
</reference>
<evidence type="ECO:0000256" key="5">
    <source>
        <dbReference type="ARBA" id="ARBA00023040"/>
    </source>
</evidence>
<evidence type="ECO:0000256" key="2">
    <source>
        <dbReference type="ARBA" id="ARBA00022475"/>
    </source>
</evidence>
<organism evidence="11 12">
    <name type="scientific">Denticeps clupeoides</name>
    <name type="common">denticle herring</name>
    <dbReference type="NCBI Taxonomy" id="299321"/>
    <lineage>
        <taxon>Eukaryota</taxon>
        <taxon>Metazoa</taxon>
        <taxon>Chordata</taxon>
        <taxon>Craniata</taxon>
        <taxon>Vertebrata</taxon>
        <taxon>Euteleostomi</taxon>
        <taxon>Actinopterygii</taxon>
        <taxon>Neopterygii</taxon>
        <taxon>Teleostei</taxon>
        <taxon>Clupei</taxon>
        <taxon>Clupeiformes</taxon>
        <taxon>Denticipitoidei</taxon>
        <taxon>Denticipitidae</taxon>
        <taxon>Denticeps</taxon>
    </lineage>
</organism>
<protein>
    <submittedName>
        <fullName evidence="11">Si:ch73-113g13.3</fullName>
    </submittedName>
</protein>
<keyword evidence="7" id="KW-0675">Receptor</keyword>
<dbReference type="AlphaFoldDB" id="A0AAY4EP42"/>
<dbReference type="GO" id="GO:0005886">
    <property type="term" value="C:plasma membrane"/>
    <property type="evidence" value="ECO:0007669"/>
    <property type="project" value="UniProtKB-SubCell"/>
</dbReference>
<dbReference type="PRINTS" id="PR00237">
    <property type="entry name" value="GPCRRHODOPSN"/>
</dbReference>